<sequence length="339" mass="37206">MRSAFCFISLLIFARFSFASSLLEPADPGAYASFTFGNGRISGNDAGDDKLMRWRPFEIRLGHDLPLFGAGTGVATSTLRFDIVHYNEGHPDNNHRDGFAGQLIYSSKLSSALTAEIGTGVYSSMNTTTIRSVQYDSARRGTLSTVALLVTPASMAPAHIRVALNHASMPDTFHSDSLQFGVGRHFTDPPPYASEVQPGERVWLGGAWGRAITNMSGTNWASGGAIQARRDFGDLSASASYLHEGDDGTRVDRQGEALQVWLVQPLVPMVTASFGVGPYFARNRYDDNQFRVHGLFTLHFDYALTGKTKLYYSFSRVKTYAQMNDRDLHHVGVLFALGR</sequence>
<protein>
    <recommendedName>
        <fullName evidence="4">Lipid A deacylase LpxR family protein</fullName>
    </recommendedName>
</protein>
<evidence type="ECO:0008006" key="4">
    <source>
        <dbReference type="Google" id="ProtNLM"/>
    </source>
</evidence>
<gene>
    <name evidence="2" type="ORF">H3H39_09300</name>
</gene>
<dbReference type="AlphaFoldDB" id="A0A7W2F8X1"/>
<feature type="signal peptide" evidence="1">
    <location>
        <begin position="1"/>
        <end position="19"/>
    </location>
</feature>
<evidence type="ECO:0000313" key="3">
    <source>
        <dbReference type="Proteomes" id="UP000573499"/>
    </source>
</evidence>
<dbReference type="Proteomes" id="UP000573499">
    <property type="component" value="Unassembled WGS sequence"/>
</dbReference>
<feature type="chain" id="PRO_5031354711" description="Lipid A deacylase LpxR family protein" evidence="1">
    <location>
        <begin position="20"/>
        <end position="339"/>
    </location>
</feature>
<name>A0A7W2F8X1_9BURK</name>
<dbReference type="RefSeq" id="WP_182153051.1">
    <property type="nucleotide sequence ID" value="NZ_JACEZU010000003.1"/>
</dbReference>
<dbReference type="EMBL" id="JACEZU010000003">
    <property type="protein sequence ID" value="MBA5687237.1"/>
    <property type="molecule type" value="Genomic_DNA"/>
</dbReference>
<accession>A0A7W2F8X1</accession>
<keyword evidence="1" id="KW-0732">Signal</keyword>
<proteinExistence type="predicted"/>
<evidence type="ECO:0000256" key="1">
    <source>
        <dbReference type="SAM" id="SignalP"/>
    </source>
</evidence>
<evidence type="ECO:0000313" key="2">
    <source>
        <dbReference type="EMBL" id="MBA5687237.1"/>
    </source>
</evidence>
<comment type="caution">
    <text evidence="2">The sequence shown here is derived from an EMBL/GenBank/DDBJ whole genome shotgun (WGS) entry which is preliminary data.</text>
</comment>
<keyword evidence="3" id="KW-1185">Reference proteome</keyword>
<reference evidence="2 3" key="1">
    <citation type="submission" date="2020-07" db="EMBL/GenBank/DDBJ databases">
        <title>Novel species isolated from subtropical streams in China.</title>
        <authorList>
            <person name="Lu H."/>
        </authorList>
    </citation>
    <scope>NUCLEOTIDE SEQUENCE [LARGE SCALE GENOMIC DNA]</scope>
    <source>
        <strain evidence="2 3">LX47W</strain>
    </source>
</reference>
<organism evidence="2 3">
    <name type="scientific">Rugamonas apoptosis</name>
    <dbReference type="NCBI Taxonomy" id="2758570"/>
    <lineage>
        <taxon>Bacteria</taxon>
        <taxon>Pseudomonadati</taxon>
        <taxon>Pseudomonadota</taxon>
        <taxon>Betaproteobacteria</taxon>
        <taxon>Burkholderiales</taxon>
        <taxon>Oxalobacteraceae</taxon>
        <taxon>Telluria group</taxon>
        <taxon>Rugamonas</taxon>
    </lineage>
</organism>